<feature type="domain" description="Protein kinase" evidence="19">
    <location>
        <begin position="691"/>
        <end position="1005"/>
    </location>
</feature>
<dbReference type="GO" id="GO:0001653">
    <property type="term" value="F:peptide receptor activity"/>
    <property type="evidence" value="ECO:0007669"/>
    <property type="project" value="TreeGrafter"/>
</dbReference>
<evidence type="ECO:0000256" key="9">
    <source>
        <dbReference type="ARBA" id="ARBA00023136"/>
    </source>
</evidence>
<dbReference type="GO" id="GO:0005525">
    <property type="term" value="F:GTP binding"/>
    <property type="evidence" value="ECO:0007669"/>
    <property type="project" value="UniProtKB-KW"/>
</dbReference>
<dbReference type="SUPFAM" id="SSF56112">
    <property type="entry name" value="Protein kinase-like (PK-like)"/>
    <property type="match status" value="1"/>
</dbReference>
<dbReference type="GO" id="GO:0004383">
    <property type="term" value="F:guanylate cyclase activity"/>
    <property type="evidence" value="ECO:0007669"/>
    <property type="project" value="UniProtKB-EC"/>
</dbReference>
<evidence type="ECO:0000256" key="16">
    <source>
        <dbReference type="SAM" id="Coils"/>
    </source>
</evidence>
<feature type="region of interest" description="Disordered" evidence="17">
    <location>
        <begin position="1587"/>
        <end position="1609"/>
    </location>
</feature>
<dbReference type="PROSITE" id="PS50125">
    <property type="entry name" value="GUANYLATE_CYCLASE_2"/>
    <property type="match status" value="1"/>
</dbReference>
<dbReference type="Gene3D" id="1.10.510.10">
    <property type="entry name" value="Transferase(Phosphotransferase) domain 1"/>
    <property type="match status" value="1"/>
</dbReference>
<feature type="region of interest" description="Disordered" evidence="17">
    <location>
        <begin position="1"/>
        <end position="40"/>
    </location>
</feature>
<dbReference type="InterPro" id="IPR029787">
    <property type="entry name" value="Nucleotide_cyclase"/>
</dbReference>
<evidence type="ECO:0000259" key="19">
    <source>
        <dbReference type="PROSITE" id="PS50011"/>
    </source>
</evidence>
<evidence type="ECO:0000256" key="15">
    <source>
        <dbReference type="RuleBase" id="RU003431"/>
    </source>
</evidence>
<evidence type="ECO:0000256" key="1">
    <source>
        <dbReference type="ARBA" id="ARBA00001436"/>
    </source>
</evidence>
<sequence length="1860" mass="212043">MDRQRGLDDMALSWRRRRRPVRPKSPSISTSHFQSGTNKMQVKHTSTSALTHTLLYTITFYVLFIISSVAGDEALKSSERLIPDAFNDMSIEDFISNYLNASREAMDDEMLGSTPLSVEIPRNMKELRMSYMAAIPRMEKNFFDRLALVSAVNSNEIGTDVNVLSAADCFQKDFQGGMISGAVNVAINEINANPDLLPGWFMTLMFENTCGREEKSTRHFMEHWRLGAKVFIGPEMNCRVEAAMAAAQNLPILSYKCRDQNLSDKKKYPTFARTVPAETEITKSFMSLMKFYQWHRFAVVHDSRGNNAELFQSIKTAIEGENERMDLQSSSEDRYHIANVSVVPYPFDDIQVETKNIIKDIVKHTKDETRIYVVFGDPMMFRAFVTEMGDTGLMTDGKYVAVYLDPDYNWLNAYHANSNHFFRDTRQNLLEGFTEDSMARKVANYSNTVLAIIPTPVKLKTDEYKRFWNQNNFYLKQYGTHTTNVNQTIMPNRVACYLYDAVMLYATAATEYLKESNKTAEESIQDGEGITSRILGRTYRSMQGFDMRINMNGDAEGNFTLLSLQPLEPNNDRSSLDYYPISAGLDVTADFMADGKANDLPKLRFHRNVPWPSGTPPKDEPECGFDGAKCRNEREYRIRLAIYITSAVLFFILLMSAAWAYHRKTFEDKISNIWRIEEREIHKIVHTNTSANSLYLYDAGSRQSLLSPLKDNNVTDKRFNSLRFVALYKNVAVAVKELNYTRKMKEPSRETRIEMKAMVQLRHDNVNSFKGIILQPSQNKILVVREFCQKNSLLDMLKNKDIKLDHIFVTSFVEDLIKGMIYIHESEVRVHGNLKSSNCLITNRWALQVADFGLNELRQGVSPVSEEAKWESRLWVAPELLKTIDSNQGMKPTQKSDVYSFGVILHEIITRRGPYEVYTATNGGADEIKAIVERIMNPKETPDGLIVHRPDLKNTECQDYIKSTISMCWEEIPMIRPDFRHAIRQKLKPMSAGIHKRNIVDHMMLMMEKYQTDLENLVEERTAQLNREKCRTENLLQRMLPPSVAAQLMYGGEVKPQSFEMVTIYFSDIVGFTNISGSSTPMQVVSLLNNLYTLFDSVIKQYDVYKVETIGDAYMVVSGVPNFKDAMTHGYEVCMMSLHLLDASQAFKIPHMPEEKLRVRIGIHSGPCVAGVVGKTMPRYCLFGDAVNVASRMESNGLPHRIHVSQNTANIISGLSEFHLEERGLVEVKGKGQMRTYWLSIASDRVFPQTDIDKLQMEQDKLEYFPSSIFADRAHDLKIRKAPAKPMTRGFTMDAEDISRLSLLNESQQILNADGGGILKRMLAKVTQQPDKYGPLQAQSQSFIPPTTSMAAEVKRALRTNRPISPNRSRLYKVFESNEENLGLLNGGFELDQLKTSNSRRKLTKRRPDTIDEDMMEQRKKTSQSTNGSLATTGSKSGSGEVREIKEKPQRKRSSSAPEMDKMEPLWRQYESRQLSQQQNKANPNVPTGSCDQSFFDLAHTPRDFNNPSATQVYRSDELTPINENLTDASSHWSNEWPKRKSPVSTSSSSLYETAKRKNALGQFPGISGDIKALEQIHQTTFEYPKDVSDDEKEASLPMRSRAGSTVSKGRLLPKKVSTNEMEMREVCKKPEVVKKLSIVDSVMPRNIPNKHSFSGGIFGEPTPEPPMILDFDDEEELIPTKKTSDARQPNYSYPDQPNYDYYNGYYGTDLDSMHDSGTVHPLLNDSKVNVAVDEMDEIEARIQRAHERRRNNHIPKDKSMERLTRLLKKLDEETSEEKIKEKILPKRPPRPKNLRNSNFAAPPRPEKKVNISKSYTSELNAMNNNQDLERSPLTSSTDTNSSDESNRNGQHFIVDLSDV</sequence>
<protein>
    <recommendedName>
        <fullName evidence="3 15">Guanylate cyclase</fullName>
        <ecNumber evidence="3 15">4.6.1.2</ecNumber>
    </recommendedName>
</protein>
<feature type="region of interest" description="Disordered" evidence="17">
    <location>
        <begin position="1773"/>
        <end position="1810"/>
    </location>
</feature>
<feature type="compositionally biased region" description="Low complexity" evidence="17">
    <location>
        <begin position="1835"/>
        <end position="1844"/>
    </location>
</feature>
<dbReference type="GO" id="GO:0005886">
    <property type="term" value="C:plasma membrane"/>
    <property type="evidence" value="ECO:0007669"/>
    <property type="project" value="TreeGrafter"/>
</dbReference>
<feature type="domain" description="Guanylate cyclase" evidence="20">
    <location>
        <begin position="1063"/>
        <end position="1194"/>
    </location>
</feature>
<dbReference type="GO" id="GO:0035556">
    <property type="term" value="P:intracellular signal transduction"/>
    <property type="evidence" value="ECO:0007669"/>
    <property type="project" value="InterPro"/>
</dbReference>
<comment type="caution">
    <text evidence="21">The sequence shown here is derived from an EMBL/GenBank/DDBJ whole genome shotgun (WGS) entry which is preliminary data.</text>
</comment>
<dbReference type="SMR" id="A0A7I8WRD3"/>
<keyword evidence="11" id="KW-0325">Glycoprotein</keyword>
<dbReference type="PANTHER" id="PTHR11920:SF501">
    <property type="entry name" value="GUANYLATE CYCLASE 32E"/>
    <property type="match status" value="1"/>
</dbReference>
<evidence type="ECO:0000256" key="3">
    <source>
        <dbReference type="ARBA" id="ARBA00012202"/>
    </source>
</evidence>
<dbReference type="Gene3D" id="6.10.250.780">
    <property type="match status" value="1"/>
</dbReference>
<evidence type="ECO:0000256" key="17">
    <source>
        <dbReference type="SAM" id="MobiDB-lite"/>
    </source>
</evidence>
<keyword evidence="9 18" id="KW-0472">Membrane</keyword>
<organism evidence="21 22">
    <name type="scientific">Bursaphelenchus xylophilus</name>
    <name type="common">Pinewood nematode worm</name>
    <name type="synonym">Aphelenchoides xylophilus</name>
    <dbReference type="NCBI Taxonomy" id="6326"/>
    <lineage>
        <taxon>Eukaryota</taxon>
        <taxon>Metazoa</taxon>
        <taxon>Ecdysozoa</taxon>
        <taxon>Nematoda</taxon>
        <taxon>Chromadorea</taxon>
        <taxon>Rhabditida</taxon>
        <taxon>Tylenchina</taxon>
        <taxon>Tylenchomorpha</taxon>
        <taxon>Aphelenchoidea</taxon>
        <taxon>Aphelenchoididae</taxon>
        <taxon>Bursaphelenchus</taxon>
    </lineage>
</organism>
<evidence type="ECO:0000259" key="20">
    <source>
        <dbReference type="PROSITE" id="PS50125"/>
    </source>
</evidence>
<keyword evidence="7 18" id="KW-1133">Transmembrane helix</keyword>
<feature type="compositionally biased region" description="Basic and acidic residues" evidence="17">
    <location>
        <begin position="1773"/>
        <end position="1785"/>
    </location>
</feature>
<dbReference type="EC" id="4.6.1.2" evidence="3 15"/>
<keyword evidence="12 14" id="KW-0456">Lyase</keyword>
<feature type="coiled-coil region" evidence="16">
    <location>
        <begin position="1000"/>
        <end position="1027"/>
    </location>
</feature>
<feature type="compositionally biased region" description="Polar residues" evidence="17">
    <location>
        <begin position="26"/>
        <end position="40"/>
    </location>
</feature>
<gene>
    <name evidence="21" type="ORF">BXYJ_LOCUS8514</name>
</gene>
<dbReference type="OrthoDB" id="302535at2759"/>
<name>A0A7I8WRD3_BURXY</name>
<accession>A0A7I8WRD3</accession>
<keyword evidence="8" id="KW-0342">GTP-binding</keyword>
<evidence type="ECO:0000256" key="4">
    <source>
        <dbReference type="ARBA" id="ARBA00022692"/>
    </source>
</evidence>
<dbReference type="InterPro" id="IPR001828">
    <property type="entry name" value="ANF_lig-bd_rcpt"/>
</dbReference>
<dbReference type="SUPFAM" id="SSF55073">
    <property type="entry name" value="Nucleotide cyclase"/>
    <property type="match status" value="1"/>
</dbReference>
<comment type="catalytic activity">
    <reaction evidence="1 15">
        <text>GTP = 3',5'-cyclic GMP + diphosphate</text>
        <dbReference type="Rhea" id="RHEA:13665"/>
        <dbReference type="ChEBI" id="CHEBI:33019"/>
        <dbReference type="ChEBI" id="CHEBI:37565"/>
        <dbReference type="ChEBI" id="CHEBI:57746"/>
        <dbReference type="EC" id="4.6.1.2"/>
    </reaction>
</comment>
<evidence type="ECO:0000256" key="12">
    <source>
        <dbReference type="ARBA" id="ARBA00023239"/>
    </source>
</evidence>
<dbReference type="GO" id="GO:0005524">
    <property type="term" value="F:ATP binding"/>
    <property type="evidence" value="ECO:0007669"/>
    <property type="project" value="InterPro"/>
</dbReference>
<feature type="compositionally biased region" description="Polar residues" evidence="17">
    <location>
        <begin position="1423"/>
        <end position="1438"/>
    </location>
</feature>
<feature type="region of interest" description="Disordered" evidence="17">
    <location>
        <begin position="1396"/>
        <end position="1463"/>
    </location>
</feature>
<reference evidence="21" key="1">
    <citation type="submission" date="2020-09" db="EMBL/GenBank/DDBJ databases">
        <authorList>
            <person name="Kikuchi T."/>
        </authorList>
    </citation>
    <scope>NUCLEOTIDE SEQUENCE</scope>
    <source>
        <strain evidence="21">Ka4C1</strain>
    </source>
</reference>
<dbReference type="PROSITE" id="PS00452">
    <property type="entry name" value="GUANYLATE_CYCLASE_1"/>
    <property type="match status" value="1"/>
</dbReference>
<dbReference type="Pfam" id="PF07714">
    <property type="entry name" value="PK_Tyr_Ser-Thr"/>
    <property type="match status" value="1"/>
</dbReference>
<dbReference type="InterPro" id="IPR000719">
    <property type="entry name" value="Prot_kinase_dom"/>
</dbReference>
<keyword evidence="6" id="KW-0547">Nucleotide-binding</keyword>
<feature type="region of interest" description="Disordered" evidence="17">
    <location>
        <begin position="1472"/>
        <end position="1491"/>
    </location>
</feature>
<feature type="transmembrane region" description="Helical" evidence="18">
    <location>
        <begin position="640"/>
        <end position="661"/>
    </location>
</feature>
<dbReference type="InterPro" id="IPR011009">
    <property type="entry name" value="Kinase-like_dom_sf"/>
</dbReference>
<comment type="subcellular location">
    <subcellularLocation>
        <location evidence="2">Membrane</location>
        <topology evidence="2">Single-pass type I membrane protein</topology>
    </subcellularLocation>
</comment>
<dbReference type="GO" id="GO:0004016">
    <property type="term" value="F:adenylate cyclase activity"/>
    <property type="evidence" value="ECO:0007669"/>
    <property type="project" value="TreeGrafter"/>
</dbReference>
<dbReference type="Pfam" id="PF01094">
    <property type="entry name" value="ANF_receptor"/>
    <property type="match status" value="1"/>
</dbReference>
<feature type="region of interest" description="Disordered" evidence="17">
    <location>
        <begin position="1530"/>
        <end position="1550"/>
    </location>
</feature>
<dbReference type="GO" id="GO:0004672">
    <property type="term" value="F:protein kinase activity"/>
    <property type="evidence" value="ECO:0007669"/>
    <property type="project" value="InterPro"/>
</dbReference>
<dbReference type="Proteomes" id="UP000659654">
    <property type="component" value="Unassembled WGS sequence"/>
</dbReference>
<dbReference type="GO" id="GO:0007168">
    <property type="term" value="P:receptor guanylyl cyclase signaling pathway"/>
    <property type="evidence" value="ECO:0007669"/>
    <property type="project" value="TreeGrafter"/>
</dbReference>
<dbReference type="Gene3D" id="3.30.70.1230">
    <property type="entry name" value="Nucleotide cyclase"/>
    <property type="match status" value="1"/>
</dbReference>
<dbReference type="FunFam" id="3.30.70.1230:FF:000004">
    <property type="entry name" value="Guanylate cyclase"/>
    <property type="match status" value="1"/>
</dbReference>
<dbReference type="InterPro" id="IPR050401">
    <property type="entry name" value="Cyclic_nucleotide_synthase"/>
</dbReference>
<dbReference type="PROSITE" id="PS50011">
    <property type="entry name" value="PROTEIN_KINASE_DOM"/>
    <property type="match status" value="1"/>
</dbReference>
<evidence type="ECO:0000256" key="7">
    <source>
        <dbReference type="ARBA" id="ARBA00022989"/>
    </source>
</evidence>
<evidence type="ECO:0000256" key="6">
    <source>
        <dbReference type="ARBA" id="ARBA00022741"/>
    </source>
</evidence>
<dbReference type="EMBL" id="CAJFCV020000004">
    <property type="protein sequence ID" value="CAG9114470.1"/>
    <property type="molecule type" value="Genomic_DNA"/>
</dbReference>
<dbReference type="EMBL" id="CAJFDI010000004">
    <property type="protein sequence ID" value="CAD5225378.1"/>
    <property type="molecule type" value="Genomic_DNA"/>
</dbReference>
<keyword evidence="13 15" id="KW-0141">cGMP biosynthesis</keyword>
<feature type="transmembrane region" description="Helical" evidence="18">
    <location>
        <begin position="49"/>
        <end position="70"/>
    </location>
</feature>
<keyword evidence="22" id="KW-1185">Reference proteome</keyword>
<keyword evidence="10" id="KW-0675">Receptor</keyword>
<dbReference type="InterPro" id="IPR001245">
    <property type="entry name" value="Ser-Thr/Tyr_kinase_cat_dom"/>
</dbReference>
<dbReference type="SMART" id="SM00044">
    <property type="entry name" value="CYCc"/>
    <property type="match status" value="1"/>
</dbReference>
<evidence type="ECO:0000313" key="22">
    <source>
        <dbReference type="Proteomes" id="UP000659654"/>
    </source>
</evidence>
<dbReference type="InterPro" id="IPR028082">
    <property type="entry name" value="Peripla_BP_I"/>
</dbReference>
<evidence type="ECO:0000256" key="14">
    <source>
        <dbReference type="RuleBase" id="RU000405"/>
    </source>
</evidence>
<dbReference type="Gene3D" id="3.40.50.2300">
    <property type="match status" value="2"/>
</dbReference>
<evidence type="ECO:0000256" key="11">
    <source>
        <dbReference type="ARBA" id="ARBA00023180"/>
    </source>
</evidence>
<proteinExistence type="inferred from homology"/>
<evidence type="ECO:0000256" key="2">
    <source>
        <dbReference type="ARBA" id="ARBA00004479"/>
    </source>
</evidence>
<dbReference type="Proteomes" id="UP000582659">
    <property type="component" value="Unassembled WGS sequence"/>
</dbReference>
<evidence type="ECO:0000256" key="8">
    <source>
        <dbReference type="ARBA" id="ARBA00023134"/>
    </source>
</evidence>
<dbReference type="InterPro" id="IPR001054">
    <property type="entry name" value="A/G_cyclase"/>
</dbReference>
<keyword evidence="16" id="KW-0175">Coiled coil</keyword>
<feature type="region of interest" description="Disordered" evidence="17">
    <location>
        <begin position="1823"/>
        <end position="1860"/>
    </location>
</feature>
<evidence type="ECO:0000256" key="18">
    <source>
        <dbReference type="SAM" id="Phobius"/>
    </source>
</evidence>
<dbReference type="SUPFAM" id="SSF53822">
    <property type="entry name" value="Periplasmic binding protein-like I"/>
    <property type="match status" value="1"/>
</dbReference>
<comment type="similarity">
    <text evidence="14">Belongs to the adenylyl cyclase class-4/guanylyl cyclase family.</text>
</comment>
<dbReference type="CDD" id="cd07302">
    <property type="entry name" value="CHD"/>
    <property type="match status" value="1"/>
</dbReference>
<dbReference type="Pfam" id="PF00211">
    <property type="entry name" value="Guanylate_cyc"/>
    <property type="match status" value="1"/>
</dbReference>
<keyword evidence="4 18" id="KW-0812">Transmembrane</keyword>
<dbReference type="PANTHER" id="PTHR11920">
    <property type="entry name" value="GUANYLYL CYCLASE"/>
    <property type="match status" value="1"/>
</dbReference>
<evidence type="ECO:0000256" key="10">
    <source>
        <dbReference type="ARBA" id="ARBA00023170"/>
    </source>
</evidence>
<feature type="compositionally biased region" description="Basic and acidic residues" evidence="17">
    <location>
        <begin position="1406"/>
        <end position="1420"/>
    </location>
</feature>
<keyword evidence="5" id="KW-0732">Signal</keyword>
<evidence type="ECO:0000256" key="5">
    <source>
        <dbReference type="ARBA" id="ARBA00022729"/>
    </source>
</evidence>
<evidence type="ECO:0000313" key="21">
    <source>
        <dbReference type="EMBL" id="CAD5225378.1"/>
    </source>
</evidence>
<dbReference type="InterPro" id="IPR018297">
    <property type="entry name" value="A/G_cyclase_CS"/>
</dbReference>
<evidence type="ECO:0000256" key="13">
    <source>
        <dbReference type="ARBA" id="ARBA00023293"/>
    </source>
</evidence>